<gene>
    <name evidence="1" type="ORF">PRZ48_013105</name>
</gene>
<evidence type="ECO:0008006" key="3">
    <source>
        <dbReference type="Google" id="ProtNLM"/>
    </source>
</evidence>
<comment type="caution">
    <text evidence="1">The sequence shown here is derived from an EMBL/GenBank/DDBJ whole genome shotgun (WGS) entry which is preliminary data.</text>
</comment>
<protein>
    <recommendedName>
        <fullName evidence="3">BTB domain-containing protein</fullName>
    </recommendedName>
</protein>
<organism evidence="1 2">
    <name type="scientific">Zasmidium cellare</name>
    <name type="common">Wine cellar mold</name>
    <name type="synonym">Racodium cellare</name>
    <dbReference type="NCBI Taxonomy" id="395010"/>
    <lineage>
        <taxon>Eukaryota</taxon>
        <taxon>Fungi</taxon>
        <taxon>Dikarya</taxon>
        <taxon>Ascomycota</taxon>
        <taxon>Pezizomycotina</taxon>
        <taxon>Dothideomycetes</taxon>
        <taxon>Dothideomycetidae</taxon>
        <taxon>Mycosphaerellales</taxon>
        <taxon>Mycosphaerellaceae</taxon>
        <taxon>Zasmidium</taxon>
    </lineage>
</organism>
<dbReference type="Proteomes" id="UP001305779">
    <property type="component" value="Unassembled WGS sequence"/>
</dbReference>
<evidence type="ECO:0000313" key="2">
    <source>
        <dbReference type="Proteomes" id="UP001305779"/>
    </source>
</evidence>
<dbReference type="EMBL" id="JAXOVC010000011">
    <property type="protein sequence ID" value="KAK4495837.1"/>
    <property type="molecule type" value="Genomic_DNA"/>
</dbReference>
<proteinExistence type="predicted"/>
<name>A0ABR0E350_ZASCE</name>
<sequence>MADTKEEIIAADGDLVLIVGSEEKRLVVSSASLAAVSPVFKELIGARSSTCQACRQTPTSSKPIEVTLQDDDATAMTHLCQALHLKYPAGLCSSAKSHEFLEFAIVADKYDCSEALLLQSRGLLLRVLDQCTGTDDEKHLWDIVVASLFLRERHSFWRATMMIVMQTSGDLLPLRKARAGTSTSLSALVLGALQQKRAHIRHQLIDCHLVKNTHCMQHTRTHQDKRLDDFASKVMGDVPTRFPPNFDGAPVTKISRDLQELNGLELSCTECDWTVKLDFHGLPRSYLLRSPLCLWCMVGDGRIFGQDKCPGHCDWVPEIHSSSRVDGKRS</sequence>
<dbReference type="Gene3D" id="3.30.710.10">
    <property type="entry name" value="Potassium Channel Kv1.1, Chain A"/>
    <property type="match status" value="1"/>
</dbReference>
<reference evidence="1 2" key="1">
    <citation type="journal article" date="2023" name="G3 (Bethesda)">
        <title>A chromosome-level genome assembly of Zasmidium syzygii isolated from banana leaves.</title>
        <authorList>
            <person name="van Westerhoven A.C."/>
            <person name="Mehrabi R."/>
            <person name="Talebi R."/>
            <person name="Steentjes M.B.F."/>
            <person name="Corcolon B."/>
            <person name="Chong P.A."/>
            <person name="Kema G.H.J."/>
            <person name="Seidl M.F."/>
        </authorList>
    </citation>
    <scope>NUCLEOTIDE SEQUENCE [LARGE SCALE GENOMIC DNA]</scope>
    <source>
        <strain evidence="1 2">P124</strain>
    </source>
</reference>
<accession>A0ABR0E350</accession>
<dbReference type="InterPro" id="IPR011333">
    <property type="entry name" value="SKP1/BTB/POZ_sf"/>
</dbReference>
<evidence type="ECO:0000313" key="1">
    <source>
        <dbReference type="EMBL" id="KAK4495837.1"/>
    </source>
</evidence>
<keyword evidence="2" id="KW-1185">Reference proteome</keyword>